<organism evidence="2 3">
    <name type="scientific">Alteraurantiacibacter buctensis</name>
    <dbReference type="NCBI Taxonomy" id="1503981"/>
    <lineage>
        <taxon>Bacteria</taxon>
        <taxon>Pseudomonadati</taxon>
        <taxon>Pseudomonadota</taxon>
        <taxon>Alphaproteobacteria</taxon>
        <taxon>Sphingomonadales</taxon>
        <taxon>Erythrobacteraceae</taxon>
        <taxon>Alteraurantiacibacter</taxon>
    </lineage>
</organism>
<gene>
    <name evidence="2" type="ORF">GRI99_05820</name>
</gene>
<protein>
    <submittedName>
        <fullName evidence="2">DUF2189 domain-containing protein</fullName>
    </submittedName>
</protein>
<accession>A0A844YXE9</accession>
<dbReference type="InterPro" id="IPR018692">
    <property type="entry name" value="DUF2189"/>
</dbReference>
<feature type="transmembrane region" description="Helical" evidence="1">
    <location>
        <begin position="65"/>
        <end position="86"/>
    </location>
</feature>
<comment type="caution">
    <text evidence="2">The sequence shown here is derived from an EMBL/GenBank/DDBJ whole genome shotgun (WGS) entry which is preliminary data.</text>
</comment>
<proteinExistence type="predicted"/>
<feature type="transmembrane region" description="Helical" evidence="1">
    <location>
        <begin position="161"/>
        <end position="183"/>
    </location>
</feature>
<keyword evidence="1" id="KW-0472">Membrane</keyword>
<dbReference type="AlphaFoldDB" id="A0A844YXE9"/>
<feature type="transmembrane region" description="Helical" evidence="1">
    <location>
        <begin position="219"/>
        <end position="242"/>
    </location>
</feature>
<dbReference type="EMBL" id="WTYV01000002">
    <property type="protein sequence ID" value="MXO71154.1"/>
    <property type="molecule type" value="Genomic_DNA"/>
</dbReference>
<name>A0A844YXE9_9SPHN</name>
<keyword evidence="1" id="KW-1133">Transmembrane helix</keyword>
<dbReference type="Proteomes" id="UP000466966">
    <property type="component" value="Unassembled WGS sequence"/>
</dbReference>
<keyword evidence="3" id="KW-1185">Reference proteome</keyword>
<reference evidence="2 3" key="1">
    <citation type="submission" date="2019-12" db="EMBL/GenBank/DDBJ databases">
        <title>Genomic-based taxomic classification of the family Erythrobacteraceae.</title>
        <authorList>
            <person name="Xu L."/>
        </authorList>
    </citation>
    <scope>NUCLEOTIDE SEQUENCE [LARGE SCALE GENOMIC DNA]</scope>
    <source>
        <strain evidence="2 3">M0322</strain>
    </source>
</reference>
<feature type="transmembrane region" description="Helical" evidence="1">
    <location>
        <begin position="115"/>
        <end position="141"/>
    </location>
</feature>
<evidence type="ECO:0000256" key="1">
    <source>
        <dbReference type="SAM" id="Phobius"/>
    </source>
</evidence>
<sequence length="255" mass="27049">MHVSQQERLPSARVAADISVADLGRALAAGWADFRACPAYGLFFAGIYVLAGLGLYYALVERGQFVWLVPAAGFPLLAPFSAVGLYEVSRRRGAGLPPDWGAVLGAVRGRGDGQVLGIGVIAFVIFCFWVILAHAIFYIFLGQAGLRTESLDFLVTPSGMAMLLVGGGVGGVLAMAIFAITLISLPMLVDRDVDCVSAMIASVALVKANRMVLLGWAAFIAITLFVAMLPLLTGLLLVLPVFAHASWHLYRRAIG</sequence>
<evidence type="ECO:0000313" key="3">
    <source>
        <dbReference type="Proteomes" id="UP000466966"/>
    </source>
</evidence>
<evidence type="ECO:0000313" key="2">
    <source>
        <dbReference type="EMBL" id="MXO71154.1"/>
    </source>
</evidence>
<dbReference type="Pfam" id="PF09955">
    <property type="entry name" value="DUF2189"/>
    <property type="match status" value="1"/>
</dbReference>
<feature type="transmembrane region" description="Helical" evidence="1">
    <location>
        <begin position="39"/>
        <end position="59"/>
    </location>
</feature>
<keyword evidence="1" id="KW-0812">Transmembrane</keyword>
<dbReference type="OrthoDB" id="9809543at2"/>